<proteinExistence type="predicted"/>
<accession>A0ABX9GA41</accession>
<comment type="caution">
    <text evidence="1">The sequence shown here is derived from an EMBL/GenBank/DDBJ whole genome shotgun (WGS) entry which is preliminary data.</text>
</comment>
<dbReference type="RefSeq" id="WP_088589159.1">
    <property type="nucleotide sequence ID" value="NZ_CADIJU010000002.1"/>
</dbReference>
<keyword evidence="2" id="KW-1185">Reference proteome</keyword>
<evidence type="ECO:0000313" key="1">
    <source>
        <dbReference type="EMBL" id="RBP19795.1"/>
    </source>
</evidence>
<dbReference type="Proteomes" id="UP000252124">
    <property type="component" value="Unassembled WGS sequence"/>
</dbReference>
<sequence>MTPRIIVPLLRYTDARGKEHEVSLVQHQHDQPPRIITGTGSSCYDLNVPLDVMLGVTINDHPIVQPIGDGPECIELDATRVRDVAEMALRTLPPLAGRFRVVWVPDDGLPF</sequence>
<dbReference type="EMBL" id="QNRM01000004">
    <property type="protein sequence ID" value="RBP19795.1"/>
    <property type="molecule type" value="Genomic_DNA"/>
</dbReference>
<name>A0ABX9GA41_9BURK</name>
<gene>
    <name evidence="1" type="ORF">DFP87_104130</name>
</gene>
<evidence type="ECO:0000313" key="2">
    <source>
        <dbReference type="Proteomes" id="UP000252124"/>
    </source>
</evidence>
<reference evidence="1 2" key="1">
    <citation type="submission" date="2018-06" db="EMBL/GenBank/DDBJ databases">
        <title>Genomic Encyclopedia of Type Strains, Phase III (KMG-III): the genomes of soil and plant-associated and newly described type strains.</title>
        <authorList>
            <person name="Whitman W."/>
        </authorList>
    </citation>
    <scope>NUCLEOTIDE SEQUENCE [LARGE SCALE GENOMIC DNA]</scope>
    <source>
        <strain evidence="1 2">CECT 7342</strain>
    </source>
</reference>
<dbReference type="GeneID" id="99730015"/>
<protein>
    <submittedName>
        <fullName evidence="1">Uncharacterized protein</fullName>
    </submittedName>
</protein>
<organism evidence="1 2">
    <name type="scientific">Achromobacter marplatensis</name>
    <dbReference type="NCBI Taxonomy" id="470868"/>
    <lineage>
        <taxon>Bacteria</taxon>
        <taxon>Pseudomonadati</taxon>
        <taxon>Pseudomonadota</taxon>
        <taxon>Betaproteobacteria</taxon>
        <taxon>Burkholderiales</taxon>
        <taxon>Alcaligenaceae</taxon>
        <taxon>Achromobacter</taxon>
    </lineage>
</organism>